<evidence type="ECO:0000256" key="1">
    <source>
        <dbReference type="ARBA" id="ARBA00001974"/>
    </source>
</evidence>
<dbReference type="Gene3D" id="3.30.43.10">
    <property type="entry name" value="Uridine Diphospho-n-acetylenolpyruvylglucosamine Reductase, domain 2"/>
    <property type="match status" value="1"/>
</dbReference>
<dbReference type="Pfam" id="PF09265">
    <property type="entry name" value="Cytokin-bind"/>
    <property type="match status" value="1"/>
</dbReference>
<evidence type="ECO:0000313" key="8">
    <source>
        <dbReference type="Proteomes" id="UP001183420"/>
    </source>
</evidence>
<keyword evidence="3" id="KW-0285">Flavoprotein</keyword>
<dbReference type="InterPro" id="IPR015345">
    <property type="entry name" value="Cytokinin_DH_FAD/cytokin-bd"/>
</dbReference>
<dbReference type="Gene3D" id="3.30.465.10">
    <property type="match status" value="1"/>
</dbReference>
<dbReference type="SUPFAM" id="SSF56176">
    <property type="entry name" value="FAD-binding/transporter-associated domain-like"/>
    <property type="match status" value="1"/>
</dbReference>
<dbReference type="PROSITE" id="PS00862">
    <property type="entry name" value="OX2_COVAL_FAD"/>
    <property type="match status" value="1"/>
</dbReference>
<evidence type="ECO:0000256" key="3">
    <source>
        <dbReference type="ARBA" id="ARBA00022630"/>
    </source>
</evidence>
<dbReference type="InterPro" id="IPR036318">
    <property type="entry name" value="FAD-bd_PCMH-like_sf"/>
</dbReference>
<dbReference type="InterPro" id="IPR016170">
    <property type="entry name" value="Cytok_DH_C_sf"/>
</dbReference>
<feature type="domain" description="FAD-binding PCMH-type" evidence="6">
    <location>
        <begin position="69"/>
        <end position="239"/>
    </location>
</feature>
<dbReference type="InterPro" id="IPR006094">
    <property type="entry name" value="Oxid_FAD_bind_N"/>
</dbReference>
<dbReference type="InterPro" id="IPR050432">
    <property type="entry name" value="FAD-linked_Oxidoreductases_BP"/>
</dbReference>
<dbReference type="InterPro" id="IPR016164">
    <property type="entry name" value="FAD-linked_Oxase-like_C"/>
</dbReference>
<comment type="cofactor">
    <cofactor evidence="1">
        <name>FAD</name>
        <dbReference type="ChEBI" id="CHEBI:57692"/>
    </cofactor>
</comment>
<keyword evidence="8" id="KW-1185">Reference proteome</keyword>
<comment type="caution">
    <text evidence="7">The sequence shown here is derived from an EMBL/GenBank/DDBJ whole genome shotgun (WGS) entry which is preliminary data.</text>
</comment>
<keyword evidence="4" id="KW-0274">FAD</keyword>
<dbReference type="EMBL" id="JAVREM010000001">
    <property type="protein sequence ID" value="MDT0317046.1"/>
    <property type="molecule type" value="Genomic_DNA"/>
</dbReference>
<dbReference type="Proteomes" id="UP001183420">
    <property type="component" value="Unassembled WGS sequence"/>
</dbReference>
<dbReference type="InterPro" id="IPR016169">
    <property type="entry name" value="FAD-bd_PCMH_sub2"/>
</dbReference>
<dbReference type="InterPro" id="IPR006093">
    <property type="entry name" value="Oxy_OxRdtase_FAD_BS"/>
</dbReference>
<comment type="similarity">
    <text evidence="2">Belongs to the oxygen-dependent FAD-linked oxidoreductase family.</text>
</comment>
<dbReference type="PANTHER" id="PTHR13878">
    <property type="entry name" value="GULONOLACTONE OXIDASE"/>
    <property type="match status" value="1"/>
</dbReference>
<dbReference type="PANTHER" id="PTHR13878:SF53">
    <property type="entry name" value="CYTOKININ DEHYDROGENASE 6"/>
    <property type="match status" value="1"/>
</dbReference>
<dbReference type="Gene3D" id="3.40.462.10">
    <property type="entry name" value="FAD-linked oxidases, C-terminal domain"/>
    <property type="match status" value="1"/>
</dbReference>
<evidence type="ECO:0000256" key="2">
    <source>
        <dbReference type="ARBA" id="ARBA00005466"/>
    </source>
</evidence>
<dbReference type="InterPro" id="IPR016167">
    <property type="entry name" value="FAD-bd_PCMH_sub1"/>
</dbReference>
<reference evidence="8" key="1">
    <citation type="submission" date="2023-07" db="EMBL/GenBank/DDBJ databases">
        <title>30 novel species of actinomycetes from the DSMZ collection.</title>
        <authorList>
            <person name="Nouioui I."/>
        </authorList>
    </citation>
    <scope>NUCLEOTIDE SEQUENCE [LARGE SCALE GENOMIC DNA]</scope>
    <source>
        <strain evidence="8">DSM 44918</strain>
    </source>
</reference>
<name>A0ABU2LHI2_9ACTN</name>
<dbReference type="RefSeq" id="WP_311594772.1">
    <property type="nucleotide sequence ID" value="NZ_JAVREM010000001.1"/>
</dbReference>
<dbReference type="SUPFAM" id="SSF55103">
    <property type="entry name" value="FAD-linked oxidases, C-terminal domain"/>
    <property type="match status" value="1"/>
</dbReference>
<dbReference type="InterPro" id="IPR016166">
    <property type="entry name" value="FAD-bd_PCMH"/>
</dbReference>
<dbReference type="PROSITE" id="PS51387">
    <property type="entry name" value="FAD_PCMH"/>
    <property type="match status" value="1"/>
</dbReference>
<gene>
    <name evidence="7" type="ORF">RNC47_01695</name>
</gene>
<keyword evidence="5" id="KW-0560">Oxidoreductase</keyword>
<accession>A0ABU2LHI2</accession>
<evidence type="ECO:0000256" key="5">
    <source>
        <dbReference type="ARBA" id="ARBA00023002"/>
    </source>
</evidence>
<evidence type="ECO:0000256" key="4">
    <source>
        <dbReference type="ARBA" id="ARBA00022827"/>
    </source>
</evidence>
<evidence type="ECO:0000313" key="7">
    <source>
        <dbReference type="EMBL" id="MDT0317046.1"/>
    </source>
</evidence>
<organism evidence="7 8">
    <name type="scientific">Streptomyces millisiae</name>
    <dbReference type="NCBI Taxonomy" id="3075542"/>
    <lineage>
        <taxon>Bacteria</taxon>
        <taxon>Bacillati</taxon>
        <taxon>Actinomycetota</taxon>
        <taxon>Actinomycetes</taxon>
        <taxon>Kitasatosporales</taxon>
        <taxon>Streptomycetaceae</taxon>
        <taxon>Streptomyces</taxon>
    </lineage>
</organism>
<protein>
    <submittedName>
        <fullName evidence="7">FAD-binding protein</fullName>
    </submittedName>
</protein>
<proteinExistence type="inferred from homology"/>
<evidence type="ECO:0000259" key="6">
    <source>
        <dbReference type="PROSITE" id="PS51387"/>
    </source>
</evidence>
<dbReference type="Pfam" id="PF01565">
    <property type="entry name" value="FAD_binding_4"/>
    <property type="match status" value="1"/>
</dbReference>
<sequence length="494" mass="52777">MAEQPERPADSRAETAGTEVVAFDPRARAWVTEADAGRDGLVRVPRLSGSLRTAGRELTDDGDDFGHIVHTTPGGVLRTESVEEIAAVIRFCNAYRIEVAARGQGHGTYGQAQVDGGLVVETEPLDHVGPVGAGHVTVGAGAVWSAVARETLRHGLTPPVFTDYLELSVGGTLSVGGLGGQAHRHGAQVDNVIALEVVTGAGDVVGCSPSRHPDLFHAVLAGLGQCAVIVSATLRLVVAPEAVRRFLLPYADLETFLADQRTLAGDVRFAYVEGEVEPDDDGAYTRYVLEAVAYGPPAGPRRSDAELLRGLRYDRSGRSGPFTAETLGYFDFLDRLAAGVAELKHEGVWTWAHPWLNLLLPGDRVAELSRGLLDELAGQEVGPGGAVLLYPLLRRHLRAPLLRVPDGRVPYLMAVLWALDPADQAAVTARIAANQAAFERVRAAGGTQYPVGSVPMTADDWIGQYGEAWREFAAAKRRYDPHQLLAPGQHVFTG</sequence>